<feature type="compositionally biased region" description="Polar residues" evidence="1">
    <location>
        <begin position="134"/>
        <end position="145"/>
    </location>
</feature>
<dbReference type="EMBL" id="CAJNNW010029160">
    <property type="protein sequence ID" value="CAE8699275.1"/>
    <property type="molecule type" value="Genomic_DNA"/>
</dbReference>
<feature type="compositionally biased region" description="Basic and acidic residues" evidence="1">
    <location>
        <begin position="118"/>
        <end position="131"/>
    </location>
</feature>
<evidence type="ECO:0000313" key="3">
    <source>
        <dbReference type="Proteomes" id="UP000626109"/>
    </source>
</evidence>
<proteinExistence type="predicted"/>
<evidence type="ECO:0000256" key="1">
    <source>
        <dbReference type="SAM" id="MobiDB-lite"/>
    </source>
</evidence>
<feature type="compositionally biased region" description="Low complexity" evidence="1">
    <location>
        <begin position="552"/>
        <end position="566"/>
    </location>
</feature>
<feature type="compositionally biased region" description="Low complexity" evidence="1">
    <location>
        <begin position="77"/>
        <end position="93"/>
    </location>
</feature>
<feature type="region of interest" description="Disordered" evidence="1">
    <location>
        <begin position="77"/>
        <end position="179"/>
    </location>
</feature>
<gene>
    <name evidence="2" type="ORF">PGLA2088_LOCUS31097</name>
</gene>
<organism evidence="2 3">
    <name type="scientific">Polarella glacialis</name>
    <name type="common">Dinoflagellate</name>
    <dbReference type="NCBI Taxonomy" id="89957"/>
    <lineage>
        <taxon>Eukaryota</taxon>
        <taxon>Sar</taxon>
        <taxon>Alveolata</taxon>
        <taxon>Dinophyceae</taxon>
        <taxon>Suessiales</taxon>
        <taxon>Suessiaceae</taxon>
        <taxon>Polarella</taxon>
    </lineage>
</organism>
<reference evidence="2" key="1">
    <citation type="submission" date="2021-02" db="EMBL/GenBank/DDBJ databases">
        <authorList>
            <person name="Dougan E. K."/>
            <person name="Rhodes N."/>
            <person name="Thang M."/>
            <person name="Chan C."/>
        </authorList>
    </citation>
    <scope>NUCLEOTIDE SEQUENCE</scope>
</reference>
<evidence type="ECO:0000313" key="2">
    <source>
        <dbReference type="EMBL" id="CAE8699275.1"/>
    </source>
</evidence>
<protein>
    <submittedName>
        <fullName evidence="2">Uncharacterized protein</fullName>
    </submittedName>
</protein>
<feature type="region of interest" description="Disordered" evidence="1">
    <location>
        <begin position="516"/>
        <end position="583"/>
    </location>
</feature>
<accession>A0A813KB58</accession>
<dbReference type="Proteomes" id="UP000626109">
    <property type="component" value="Unassembled WGS sequence"/>
</dbReference>
<feature type="region of interest" description="Disordered" evidence="1">
    <location>
        <begin position="468"/>
        <end position="488"/>
    </location>
</feature>
<sequence>MPMSVAAQPWAVRSGAGGAPPFAGVRSGASTPDGATLGGAPTSQNGVRPDFSVWSLEVLLQVHLLPQQEMVRQVLQAPTPGAPGPQAAKQGGASVEDPQSAKGGSKGKEAPKQAAAADGRRTASTADDRAMARTPSQESSRSAQLQGALPGHRRAPSTDSQQSGGYKVGGYRSPSADSQNSLLSMQNHLHQGRQAMRGDMDAHIDALKASLEHSTALLKAGPRLEPSERGDMTPKSNYGAADPPLLDVAAGLEETRAGLIRLQQHIKLQQNQQRDMLASLTSRWELRFEALEKALSSGLETATVATGSMNDRLSKFMSLAEVLEGAVERVISSSKDVATLSRRVGTCEGDVACLAQEMASDRAERRAEAEGGSAAALQRAEEQVAALCAEARAEIRRSCSMVDPANGSSAIRAIDSTELERLGRELGHERTERQRMVQDLKDVAVDTERLREVLQATNDHLLRVSGAEAAQRDAPGSQASSARSSAQRLGAIANRRSTGQRGTPGSRFASQGIERIEEEEEESQQTGFQQQQQQQQQQQLQQAGASVPKGWGAAPSAVPEEAVAGGVDEGGSFISRMMGRASM</sequence>
<name>A0A813KB58_POLGL</name>
<dbReference type="AlphaFoldDB" id="A0A813KB58"/>
<comment type="caution">
    <text evidence="2">The sequence shown here is derived from an EMBL/GenBank/DDBJ whole genome shotgun (WGS) entry which is preliminary data.</text>
</comment>
<feature type="compositionally biased region" description="Low complexity" evidence="1">
    <location>
        <begin position="477"/>
        <end position="488"/>
    </location>
</feature>
<feature type="region of interest" description="Disordered" evidence="1">
    <location>
        <begin position="1"/>
        <end position="46"/>
    </location>
</feature>
<feature type="compositionally biased region" description="Low complexity" evidence="1">
    <location>
        <begin position="524"/>
        <end position="542"/>
    </location>
</feature>